<evidence type="ECO:0008006" key="4">
    <source>
        <dbReference type="Google" id="ProtNLM"/>
    </source>
</evidence>
<dbReference type="Gene3D" id="2.120.10.10">
    <property type="match status" value="1"/>
</dbReference>
<dbReference type="Proteomes" id="UP000199391">
    <property type="component" value="Unassembled WGS sequence"/>
</dbReference>
<name>A0A1I7FK44_9BURK</name>
<accession>A0A1I7FK44</accession>
<sequence length="331" mass="36365">MGQTWSVPKRLQREPESAISADGENRPKLAFGSKDEIYVSYTKPLAKPHTAEIRFIRSTDGGQSFSAPIVVHANRDVITHRFESMTVDREGRIYVAWIDKRDLEAARTRNRKYAGAALYYAVSGDGGATFRGDYKIADHSCECCRIALALRPDGKPVAMWRHVFEPNARDHALIELTPDGKLPALNRATFEDWRVDACPHHGPALAYAADGTRHQTWFNVKGEEGGVFYASADPSGVLQTPVRLGSAQAQHADVAVHGKSIALAWKQFDGKSTAILAKVSDDGGKTWRNVELARTEGGSDHPRLVAADAGIYLIWRTRNEGVRSIAAMKGS</sequence>
<dbReference type="AlphaFoldDB" id="A0A1I7FK44"/>
<dbReference type="STRING" id="1035707.SAMN05216552_100299"/>
<proteinExistence type="predicted"/>
<evidence type="ECO:0000256" key="1">
    <source>
        <dbReference type="SAM" id="MobiDB-lite"/>
    </source>
</evidence>
<evidence type="ECO:0000313" key="3">
    <source>
        <dbReference type="Proteomes" id="UP000199391"/>
    </source>
</evidence>
<organism evidence="2 3">
    <name type="scientific">Pseudoduganella namucuonensis</name>
    <dbReference type="NCBI Taxonomy" id="1035707"/>
    <lineage>
        <taxon>Bacteria</taxon>
        <taxon>Pseudomonadati</taxon>
        <taxon>Pseudomonadota</taxon>
        <taxon>Betaproteobacteria</taxon>
        <taxon>Burkholderiales</taxon>
        <taxon>Oxalobacteraceae</taxon>
        <taxon>Telluria group</taxon>
        <taxon>Pseudoduganella</taxon>
    </lineage>
</organism>
<dbReference type="InterPro" id="IPR036278">
    <property type="entry name" value="Sialidase_sf"/>
</dbReference>
<dbReference type="CDD" id="cd15482">
    <property type="entry name" value="Sialidase_non-viral"/>
    <property type="match status" value="1"/>
</dbReference>
<dbReference type="SUPFAM" id="SSF50939">
    <property type="entry name" value="Sialidases"/>
    <property type="match status" value="1"/>
</dbReference>
<feature type="region of interest" description="Disordered" evidence="1">
    <location>
        <begin position="1"/>
        <end position="25"/>
    </location>
</feature>
<gene>
    <name evidence="2" type="ORF">SAMN05216552_100299</name>
</gene>
<evidence type="ECO:0000313" key="2">
    <source>
        <dbReference type="EMBL" id="SFU36561.1"/>
    </source>
</evidence>
<reference evidence="3" key="1">
    <citation type="submission" date="2016-10" db="EMBL/GenBank/DDBJ databases">
        <authorList>
            <person name="Varghese N."/>
            <person name="Submissions S."/>
        </authorList>
    </citation>
    <scope>NUCLEOTIDE SEQUENCE [LARGE SCALE GENOMIC DNA]</scope>
    <source>
        <strain evidence="3">CGMCC 1.11014</strain>
    </source>
</reference>
<protein>
    <recommendedName>
        <fullName evidence="4">Exo-alpha-sialidase</fullName>
    </recommendedName>
</protein>
<keyword evidence="3" id="KW-1185">Reference proteome</keyword>
<dbReference type="EMBL" id="FPBO01000002">
    <property type="protein sequence ID" value="SFU36561.1"/>
    <property type="molecule type" value="Genomic_DNA"/>
</dbReference>